<dbReference type="EMBL" id="CATQJA010001393">
    <property type="protein sequence ID" value="CAJ0567065.1"/>
    <property type="molecule type" value="Genomic_DNA"/>
</dbReference>
<feature type="non-terminal residue" evidence="1">
    <location>
        <position position="1"/>
    </location>
</feature>
<gene>
    <name evidence="1" type="ORF">MSPICULIGERA_LOCUS5632</name>
</gene>
<reference evidence="1" key="1">
    <citation type="submission" date="2023-06" db="EMBL/GenBank/DDBJ databases">
        <authorList>
            <person name="Delattre M."/>
        </authorList>
    </citation>
    <scope>NUCLEOTIDE SEQUENCE</scope>
    <source>
        <strain evidence="1">AF72</strain>
    </source>
</reference>
<dbReference type="AlphaFoldDB" id="A0AA36CFA4"/>
<comment type="caution">
    <text evidence="1">The sequence shown here is derived from an EMBL/GenBank/DDBJ whole genome shotgun (WGS) entry which is preliminary data.</text>
</comment>
<organism evidence="1 2">
    <name type="scientific">Mesorhabditis spiculigera</name>
    <dbReference type="NCBI Taxonomy" id="96644"/>
    <lineage>
        <taxon>Eukaryota</taxon>
        <taxon>Metazoa</taxon>
        <taxon>Ecdysozoa</taxon>
        <taxon>Nematoda</taxon>
        <taxon>Chromadorea</taxon>
        <taxon>Rhabditida</taxon>
        <taxon>Rhabditina</taxon>
        <taxon>Rhabditomorpha</taxon>
        <taxon>Rhabditoidea</taxon>
        <taxon>Rhabditidae</taxon>
        <taxon>Mesorhabditinae</taxon>
        <taxon>Mesorhabditis</taxon>
    </lineage>
</organism>
<sequence>MRIPCWSHEETWPGLLKLIKSQHVQQLIVDNKKDAWKKPAWLEIYKDGTATADSKNGYYEFVINNAGPPILRHLLPMGGPRLRLVWSPDNNERDLIKLWNWAGAVVKRPLETGMIIHVLFHPVLDGGKLHGKLIPGMHLKRLAPEYDPDEGCSGLQDVYSTHKANRPYLVQLSRYDLLLEGAEPDHTPGQLHPYRWDPRAYNEALPYSFIQRDSTPA</sequence>
<proteinExistence type="predicted"/>
<keyword evidence="2" id="KW-1185">Reference proteome</keyword>
<name>A0AA36CFA4_9BILA</name>
<dbReference type="Proteomes" id="UP001177023">
    <property type="component" value="Unassembled WGS sequence"/>
</dbReference>
<evidence type="ECO:0000313" key="1">
    <source>
        <dbReference type="EMBL" id="CAJ0567065.1"/>
    </source>
</evidence>
<protein>
    <submittedName>
        <fullName evidence="1">Uncharacterized protein</fullName>
    </submittedName>
</protein>
<evidence type="ECO:0000313" key="2">
    <source>
        <dbReference type="Proteomes" id="UP001177023"/>
    </source>
</evidence>
<accession>A0AA36CFA4</accession>